<dbReference type="AlphaFoldDB" id="A0AB37UDI6"/>
<reference evidence="1 2" key="1">
    <citation type="journal article" date="2019" name="Genome Biol. Evol.">
        <title>Day and night: Metabolic profiles and evolutionary relationships of six axenic non-marine cyanobacteria.</title>
        <authorList>
            <person name="Will S.E."/>
            <person name="Henke P."/>
            <person name="Boedeker C."/>
            <person name="Huang S."/>
            <person name="Brinkmann H."/>
            <person name="Rohde M."/>
            <person name="Jarek M."/>
            <person name="Friedl T."/>
            <person name="Seufert S."/>
            <person name="Schumacher M."/>
            <person name="Overmann J."/>
            <person name="Neumann-Schaal M."/>
            <person name="Petersen J."/>
        </authorList>
    </citation>
    <scope>NUCLEOTIDE SEQUENCE [LARGE SCALE GENOMIC DNA]</scope>
    <source>
        <strain evidence="1 2">SAG 39.79</strain>
    </source>
</reference>
<dbReference type="RefSeq" id="WP_106170989.1">
    <property type="nucleotide sequence ID" value="NZ_JAVKZF010000001.1"/>
</dbReference>
<keyword evidence="2" id="KW-1185">Reference proteome</keyword>
<protein>
    <submittedName>
        <fullName evidence="1">Uncharacterized protein</fullName>
    </submittedName>
</protein>
<gene>
    <name evidence="1" type="ORF">DSM107010_50960</name>
</gene>
<organism evidence="1 2">
    <name type="scientific">Chroococcidiopsis cubana SAG 39.79</name>
    <dbReference type="NCBI Taxonomy" id="388085"/>
    <lineage>
        <taxon>Bacteria</taxon>
        <taxon>Bacillati</taxon>
        <taxon>Cyanobacteriota</taxon>
        <taxon>Cyanophyceae</taxon>
        <taxon>Chroococcidiopsidales</taxon>
        <taxon>Chroococcidiopsidaceae</taxon>
        <taxon>Chroococcidiopsis</taxon>
    </lineage>
</organism>
<name>A0AB37UDI6_9CYAN</name>
<accession>A0AB37UDI6</accession>
<evidence type="ECO:0000313" key="2">
    <source>
        <dbReference type="Proteomes" id="UP000282574"/>
    </source>
</evidence>
<sequence>MGRHISKICRQCATLSVEDAKELHGENGDRCWNPRICHRRRSHYRHRDDNNRSRRRTKRIGISVSTELSVPVEIEPPVPQSAIAAVLVLYRQHKNSPVHAVAAEIWQGSHLIASVKPVHCMGMRGDRVSEYLQEILQLLTQQFGVVRFEDIIKEVPVQKCPIRPCPLQI</sequence>
<comment type="caution">
    <text evidence="1">The sequence shown here is derived from an EMBL/GenBank/DDBJ whole genome shotgun (WGS) entry which is preliminary data.</text>
</comment>
<dbReference type="Proteomes" id="UP000282574">
    <property type="component" value="Unassembled WGS sequence"/>
</dbReference>
<proteinExistence type="predicted"/>
<evidence type="ECO:0000313" key="1">
    <source>
        <dbReference type="EMBL" id="RUT07417.1"/>
    </source>
</evidence>
<dbReference type="EMBL" id="RSCK01000062">
    <property type="protein sequence ID" value="RUT07417.1"/>
    <property type="molecule type" value="Genomic_DNA"/>
</dbReference>